<feature type="non-terminal residue" evidence="1">
    <location>
        <position position="45"/>
    </location>
</feature>
<feature type="non-terminal residue" evidence="1">
    <location>
        <position position="1"/>
    </location>
</feature>
<evidence type="ECO:0000313" key="1">
    <source>
        <dbReference type="EMBL" id="CAG8828043.1"/>
    </source>
</evidence>
<sequence>IGPNEFDEYKFKAFQFSKITLVKELMRHSISLIVRRFAFNDKDLN</sequence>
<name>A0ACA9S6X2_9GLOM</name>
<keyword evidence="2" id="KW-1185">Reference proteome</keyword>
<reference evidence="1" key="1">
    <citation type="submission" date="2021-06" db="EMBL/GenBank/DDBJ databases">
        <authorList>
            <person name="Kallberg Y."/>
            <person name="Tangrot J."/>
            <person name="Rosling A."/>
        </authorList>
    </citation>
    <scope>NUCLEOTIDE SEQUENCE</scope>
    <source>
        <strain evidence="1">MA461A</strain>
    </source>
</reference>
<dbReference type="EMBL" id="CAJVQC010094831">
    <property type="protein sequence ID" value="CAG8828043.1"/>
    <property type="molecule type" value="Genomic_DNA"/>
</dbReference>
<proteinExistence type="predicted"/>
<protein>
    <submittedName>
        <fullName evidence="1">26793_t:CDS:1</fullName>
    </submittedName>
</protein>
<comment type="caution">
    <text evidence="1">The sequence shown here is derived from an EMBL/GenBank/DDBJ whole genome shotgun (WGS) entry which is preliminary data.</text>
</comment>
<gene>
    <name evidence="1" type="ORF">RPERSI_LOCUS27139</name>
</gene>
<accession>A0ACA9S6X2</accession>
<dbReference type="Proteomes" id="UP000789920">
    <property type="component" value="Unassembled WGS sequence"/>
</dbReference>
<evidence type="ECO:0000313" key="2">
    <source>
        <dbReference type="Proteomes" id="UP000789920"/>
    </source>
</evidence>
<organism evidence="1 2">
    <name type="scientific">Racocetra persica</name>
    <dbReference type="NCBI Taxonomy" id="160502"/>
    <lineage>
        <taxon>Eukaryota</taxon>
        <taxon>Fungi</taxon>
        <taxon>Fungi incertae sedis</taxon>
        <taxon>Mucoromycota</taxon>
        <taxon>Glomeromycotina</taxon>
        <taxon>Glomeromycetes</taxon>
        <taxon>Diversisporales</taxon>
        <taxon>Gigasporaceae</taxon>
        <taxon>Racocetra</taxon>
    </lineage>
</organism>